<name>A0A2S4NAU6_9FLAO</name>
<feature type="compositionally biased region" description="Basic and acidic residues" evidence="1">
    <location>
        <begin position="297"/>
        <end position="309"/>
    </location>
</feature>
<dbReference type="AlphaFoldDB" id="A0A2S4NAU6"/>
<feature type="chain" id="PRO_5015534496" evidence="2">
    <location>
        <begin position="21"/>
        <end position="324"/>
    </location>
</feature>
<keyword evidence="2" id="KW-0732">Signal</keyword>
<dbReference type="InterPro" id="IPR025737">
    <property type="entry name" value="FApF"/>
</dbReference>
<reference evidence="3 4" key="1">
    <citation type="submission" date="2018-01" db="EMBL/GenBank/DDBJ databases">
        <title>Genomic Encyclopedia of Type Strains, Phase I: the one thousand microbial genomes (KMG-I) project.</title>
        <authorList>
            <person name="Goeker M."/>
        </authorList>
    </citation>
    <scope>NUCLEOTIDE SEQUENCE [LARGE SCALE GENOMIC DNA]</scope>
    <source>
        <strain evidence="3 4">DSM 17960</strain>
    </source>
</reference>
<dbReference type="EMBL" id="PQNY01000002">
    <property type="protein sequence ID" value="POS02822.1"/>
    <property type="molecule type" value="Genomic_DNA"/>
</dbReference>
<accession>A0A2S4NAU6</accession>
<proteinExistence type="predicted"/>
<dbReference type="Pfam" id="PF13557">
    <property type="entry name" value="Phenol_MetA_deg"/>
    <property type="match status" value="1"/>
</dbReference>
<organism evidence="3 4">
    <name type="scientific">Flavobacterium croceum DSM 17960</name>
    <dbReference type="NCBI Taxonomy" id="1121886"/>
    <lineage>
        <taxon>Bacteria</taxon>
        <taxon>Pseudomonadati</taxon>
        <taxon>Bacteroidota</taxon>
        <taxon>Flavobacteriia</taxon>
        <taxon>Flavobacteriales</taxon>
        <taxon>Flavobacteriaceae</taxon>
        <taxon>Flavobacterium</taxon>
    </lineage>
</organism>
<dbReference type="RefSeq" id="WP_245874592.1">
    <property type="nucleotide sequence ID" value="NZ_PQNY01000002.1"/>
</dbReference>
<evidence type="ECO:0000256" key="1">
    <source>
        <dbReference type="SAM" id="MobiDB-lite"/>
    </source>
</evidence>
<evidence type="ECO:0000256" key="2">
    <source>
        <dbReference type="SAM" id="SignalP"/>
    </source>
</evidence>
<feature type="signal peptide" evidence="2">
    <location>
        <begin position="1"/>
        <end position="20"/>
    </location>
</feature>
<dbReference type="Proteomes" id="UP000237056">
    <property type="component" value="Unassembled WGS sequence"/>
</dbReference>
<gene>
    <name evidence="3" type="ORF">Q361_102135</name>
</gene>
<evidence type="ECO:0000313" key="4">
    <source>
        <dbReference type="Proteomes" id="UP000237056"/>
    </source>
</evidence>
<sequence>MKYFNVVMLFLLMPFCTIMAQYTDVINSNRPGESMGAFAVGKTVIQLEGGLSYMSEKHSKLDYKAKGMVGDFAIRYGFLFEEMEFITNIKYQQDTYTDASDIQESRHGVRNCSLGIKYLVYDPFKYADNKPNLYSWKANHSFKWKSLIPAVSVFVAGNLNFDNSYINNTTKLNKVTPKAIICTQNMFAGGYVFVTNIFLDKITSDYQNYGYVLTLTKGFNDKWSGFVENKAVVGDYYSDGLFTLGAAYLFTKDFQIDASFTHNIKTTPTFNYFGIGLSWRSDKNYKEVKLITNESKMDKKVRDKKEKSDKKSKKRRDAVDDKSN</sequence>
<comment type="caution">
    <text evidence="3">The sequence shown here is derived from an EMBL/GenBank/DDBJ whole genome shotgun (WGS) entry which is preliminary data.</text>
</comment>
<keyword evidence="4" id="KW-1185">Reference proteome</keyword>
<evidence type="ECO:0000313" key="3">
    <source>
        <dbReference type="EMBL" id="POS02822.1"/>
    </source>
</evidence>
<protein>
    <submittedName>
        <fullName evidence="3">Outer membrane putative beta-barrel porin/alpha-amylase</fullName>
    </submittedName>
</protein>
<feature type="region of interest" description="Disordered" evidence="1">
    <location>
        <begin position="297"/>
        <end position="324"/>
    </location>
</feature>